<evidence type="ECO:0000256" key="2">
    <source>
        <dbReference type="ARBA" id="ARBA00022676"/>
    </source>
</evidence>
<keyword evidence="3" id="KW-0808">Transferase</keyword>
<evidence type="ECO:0000256" key="3">
    <source>
        <dbReference type="ARBA" id="ARBA00022679"/>
    </source>
</evidence>
<dbReference type="PANTHER" id="PTHR48043:SF159">
    <property type="entry name" value="EG:EG0003.4 PROTEIN-RELATED"/>
    <property type="match status" value="1"/>
</dbReference>
<dbReference type="KEGG" id="pxu:106118570"/>
<gene>
    <name evidence="6" type="primary">LOC106118570</name>
</gene>
<evidence type="ECO:0000256" key="1">
    <source>
        <dbReference type="ARBA" id="ARBA00009995"/>
    </source>
</evidence>
<sequence length="518" mass="59569">MLRFSLCLILLVGSTLNIEASRILAIYPCPSISHQIVFRPLTLELLKLGHEMTVVTTDPMFSKENAPANLTEINVHDATYDVIRKIISNVVTGSKSDVLNQAIVVKELIYKATEAILLTNEVQHILKNEKRYDLIFIEALFTPMLGISHKFKAPTILISSFGPFIGSYEIVGAPTKALLYHNMYSQRLNNLTLYEKISELYNYIRIQYIFNHSDEKFNELLKRIFGSDTPTLSKLKDYVDMLFVNIHQIWEGNYPVPPTVVHMGGLHQKPQKSLPKDLQQYLDASENGVIYFSFGTNVNISHLPQEKIMIFKKVLSELPYNVLWKIKDHYLPEEFKNIKTFQWLPQADLLRHPNVKIFITQGGLQSTDEAITAGVPLIGVPILGDQWYNVEKYIHHKIGVRLYLEELSEDGLRNAILEVIENKSYRDNVKRLRTLMQDQPQTPLERAVWWTEYVLRNGGAKHLRAPAANLSWTEYYEIELCLLISSVTLISALLLFILIRIIVSNVSRIFRKQKLKSM</sequence>
<feature type="transmembrane region" description="Helical" evidence="4">
    <location>
        <begin position="482"/>
        <end position="503"/>
    </location>
</feature>
<dbReference type="InterPro" id="IPR002213">
    <property type="entry name" value="UDP_glucos_trans"/>
</dbReference>
<dbReference type="SUPFAM" id="SSF53756">
    <property type="entry name" value="UDP-Glycosyltransferase/glycogen phosphorylase"/>
    <property type="match status" value="1"/>
</dbReference>
<dbReference type="InterPro" id="IPR050271">
    <property type="entry name" value="UDP-glycosyltransferase"/>
</dbReference>
<dbReference type="PANTHER" id="PTHR48043">
    <property type="entry name" value="EG:EG0003.4 PROTEIN-RELATED"/>
    <property type="match status" value="1"/>
</dbReference>
<protein>
    <submittedName>
        <fullName evidence="6">UDP-glucuronosyltransferase 2B7-like</fullName>
    </submittedName>
</protein>
<dbReference type="GeneID" id="106118570"/>
<dbReference type="FunFam" id="3.40.50.2000:FF:000021">
    <property type="entry name" value="UDP-glucuronosyltransferase"/>
    <property type="match status" value="1"/>
</dbReference>
<keyword evidence="4" id="KW-0472">Membrane</keyword>
<feature type="signal peptide" evidence="5">
    <location>
        <begin position="1"/>
        <end position="20"/>
    </location>
</feature>
<dbReference type="Gene3D" id="3.40.50.2000">
    <property type="entry name" value="Glycogen Phosphorylase B"/>
    <property type="match status" value="2"/>
</dbReference>
<dbReference type="GO" id="GO:0008194">
    <property type="term" value="F:UDP-glycosyltransferase activity"/>
    <property type="evidence" value="ECO:0007669"/>
    <property type="project" value="InterPro"/>
</dbReference>
<dbReference type="RefSeq" id="XP_013168688.1">
    <property type="nucleotide sequence ID" value="XM_013313234.1"/>
</dbReference>
<keyword evidence="5" id="KW-0732">Signal</keyword>
<evidence type="ECO:0000313" key="6">
    <source>
        <dbReference type="RefSeq" id="XP_013168688.1"/>
    </source>
</evidence>
<keyword evidence="2" id="KW-0328">Glycosyltransferase</keyword>
<dbReference type="Proteomes" id="UP000694872">
    <property type="component" value="Unplaced"/>
</dbReference>
<keyword evidence="4" id="KW-0812">Transmembrane</keyword>
<dbReference type="Pfam" id="PF00201">
    <property type="entry name" value="UDPGT"/>
    <property type="match status" value="1"/>
</dbReference>
<evidence type="ECO:0000256" key="4">
    <source>
        <dbReference type="SAM" id="Phobius"/>
    </source>
</evidence>
<dbReference type="AlphaFoldDB" id="A0AAJ7E9X1"/>
<accession>A0AAJ7E9X1</accession>
<evidence type="ECO:0000256" key="5">
    <source>
        <dbReference type="SAM" id="SignalP"/>
    </source>
</evidence>
<feature type="chain" id="PRO_5042590547" evidence="5">
    <location>
        <begin position="21"/>
        <end position="518"/>
    </location>
</feature>
<reference evidence="6" key="1">
    <citation type="submission" date="2025-08" db="UniProtKB">
        <authorList>
            <consortium name="RefSeq"/>
        </authorList>
    </citation>
    <scope>IDENTIFICATION</scope>
</reference>
<organism evidence="6">
    <name type="scientific">Papilio xuthus</name>
    <name type="common">Asian swallowtail butterfly</name>
    <dbReference type="NCBI Taxonomy" id="66420"/>
    <lineage>
        <taxon>Eukaryota</taxon>
        <taxon>Metazoa</taxon>
        <taxon>Ecdysozoa</taxon>
        <taxon>Arthropoda</taxon>
        <taxon>Hexapoda</taxon>
        <taxon>Insecta</taxon>
        <taxon>Pterygota</taxon>
        <taxon>Neoptera</taxon>
        <taxon>Endopterygota</taxon>
        <taxon>Lepidoptera</taxon>
        <taxon>Glossata</taxon>
        <taxon>Ditrysia</taxon>
        <taxon>Papilionoidea</taxon>
        <taxon>Papilionidae</taxon>
        <taxon>Papilioninae</taxon>
        <taxon>Papilio</taxon>
    </lineage>
</organism>
<proteinExistence type="inferred from homology"/>
<comment type="similarity">
    <text evidence="1">Belongs to the UDP-glycosyltransferase family.</text>
</comment>
<dbReference type="CDD" id="cd03784">
    <property type="entry name" value="GT1_Gtf-like"/>
    <property type="match status" value="1"/>
</dbReference>
<name>A0AAJ7E9X1_PAPXU</name>
<keyword evidence="4" id="KW-1133">Transmembrane helix</keyword>